<dbReference type="GO" id="GO:0045596">
    <property type="term" value="P:negative regulation of cell differentiation"/>
    <property type="evidence" value="ECO:0007669"/>
    <property type="project" value="InterPro"/>
</dbReference>
<evidence type="ECO:0000256" key="2">
    <source>
        <dbReference type="ARBA" id="ARBA00007480"/>
    </source>
</evidence>
<organism evidence="11 12">
    <name type="scientific">Eptatretus burgeri</name>
    <name type="common">Inshore hagfish</name>
    <dbReference type="NCBI Taxonomy" id="7764"/>
    <lineage>
        <taxon>Eukaryota</taxon>
        <taxon>Metazoa</taxon>
        <taxon>Chordata</taxon>
        <taxon>Craniata</taxon>
        <taxon>Vertebrata</taxon>
        <taxon>Cyclostomata</taxon>
        <taxon>Myxini</taxon>
        <taxon>Myxiniformes</taxon>
        <taxon>Myxinidae</taxon>
        <taxon>Eptatretinae</taxon>
        <taxon>Eptatretus</taxon>
    </lineage>
</organism>
<feature type="disulfide bond" evidence="8">
    <location>
        <begin position="140"/>
        <end position="177"/>
    </location>
</feature>
<keyword evidence="12" id="KW-1185">Reference proteome</keyword>
<feature type="compositionally biased region" description="Low complexity" evidence="9">
    <location>
        <begin position="30"/>
        <end position="43"/>
    </location>
</feature>
<evidence type="ECO:0000256" key="9">
    <source>
        <dbReference type="SAM" id="MobiDB-lite"/>
    </source>
</evidence>
<keyword evidence="4 7" id="KW-0964">Secreted</keyword>
<accession>A0A8C4QH81</accession>
<dbReference type="GO" id="GO:0009953">
    <property type="term" value="P:dorsal/ventral pattern formation"/>
    <property type="evidence" value="ECO:0007669"/>
    <property type="project" value="TreeGrafter"/>
</dbReference>
<feature type="signal peptide" evidence="10">
    <location>
        <begin position="1"/>
        <end position="24"/>
    </location>
</feature>
<dbReference type="GO" id="GO:0005615">
    <property type="term" value="C:extracellular space"/>
    <property type="evidence" value="ECO:0007669"/>
    <property type="project" value="TreeGrafter"/>
</dbReference>
<evidence type="ECO:0000256" key="3">
    <source>
        <dbReference type="ARBA" id="ARBA00022473"/>
    </source>
</evidence>
<feature type="chain" id="PRO_5034243111" description="Noggin" evidence="10">
    <location>
        <begin position="25"/>
        <end position="218"/>
    </location>
</feature>
<feature type="disulfide bond" evidence="8">
    <location>
        <begin position="163"/>
        <end position="214"/>
    </location>
</feature>
<dbReference type="Gene3D" id="2.10.90.10">
    <property type="entry name" value="Cystine-knot cytokines"/>
    <property type="match status" value="1"/>
</dbReference>
<keyword evidence="3 7" id="KW-0217">Developmental protein</keyword>
<keyword evidence="5 10" id="KW-0732">Signal</keyword>
<dbReference type="OMA" id="CMAERSC"/>
<dbReference type="PANTHER" id="PTHR10494:SF16">
    <property type="entry name" value="NOGGIN-2-LIKE"/>
    <property type="match status" value="1"/>
</dbReference>
<reference evidence="11" key="2">
    <citation type="submission" date="2025-09" db="UniProtKB">
        <authorList>
            <consortium name="Ensembl"/>
        </authorList>
    </citation>
    <scope>IDENTIFICATION</scope>
</reference>
<dbReference type="GO" id="GO:0001649">
    <property type="term" value="P:osteoblast differentiation"/>
    <property type="evidence" value="ECO:0007669"/>
    <property type="project" value="TreeGrafter"/>
</dbReference>
<sequence length="218" mass="25221">MRFDICFLLFVLLLLALRPERIHCRPPQVRLRPSPSDELPLLSLKEDPDPRLDPTATDLDEHVLRRNLGSAFDPKFMAIGQPDVPPSHEPRPPKPQGSLARELRRHLDSPGDGTHQIPKLKVGQRARRKLLRWLWANTHCPVAYTWKDLGVRFWPRFLKEGNCSSGRSCSFPEGMTCKQAKSVNKTLLRWHCQGWDPQHYCTWIRIQYPVISECKCSC</sequence>
<evidence type="ECO:0000256" key="5">
    <source>
        <dbReference type="ARBA" id="ARBA00022729"/>
    </source>
</evidence>
<dbReference type="GO" id="GO:0051216">
    <property type="term" value="P:cartilage development"/>
    <property type="evidence" value="ECO:0007669"/>
    <property type="project" value="UniProtKB-UniRule"/>
</dbReference>
<feature type="disulfide bond" evidence="8">
    <location>
        <begin position="192"/>
        <end position="201"/>
    </location>
</feature>
<dbReference type="Gene3D" id="1.10.287.520">
    <property type="entry name" value="Helix hairpin bin"/>
    <property type="match status" value="1"/>
</dbReference>
<dbReference type="AlphaFoldDB" id="A0A8C4QH81"/>
<name>A0A8C4QH81_EPTBU</name>
<evidence type="ECO:0000256" key="10">
    <source>
        <dbReference type="SAM" id="SignalP"/>
    </source>
</evidence>
<dbReference type="GeneTree" id="ENSGT00390000006009"/>
<dbReference type="InterPro" id="IPR008717">
    <property type="entry name" value="Noggin"/>
</dbReference>
<comment type="subunit">
    <text evidence="7">Homodimer.</text>
</comment>
<comment type="subcellular location">
    <subcellularLocation>
        <location evidence="1 7">Secreted</location>
    </subcellularLocation>
</comment>
<comment type="similarity">
    <text evidence="2 7">Belongs to the noggin family.</text>
</comment>
<dbReference type="PANTHER" id="PTHR10494">
    <property type="entry name" value="BONE MORPHOGENETIC PROTEIN INHIBITOR, NOGGIN"/>
    <property type="match status" value="1"/>
</dbReference>
<evidence type="ECO:0000313" key="11">
    <source>
        <dbReference type="Ensembl" id="ENSEBUP00000015355.1"/>
    </source>
</evidence>
<evidence type="ECO:0000256" key="7">
    <source>
        <dbReference type="PIRNR" id="PIRNR008129"/>
    </source>
</evidence>
<keyword evidence="6 7" id="KW-0891">Chondrogenesis</keyword>
<dbReference type="Proteomes" id="UP000694388">
    <property type="component" value="Unplaced"/>
</dbReference>
<feature type="disulfide bond" evidence="8">
    <location>
        <begin position="169"/>
        <end position="216"/>
    </location>
</feature>
<dbReference type="GO" id="GO:0030514">
    <property type="term" value="P:negative regulation of BMP signaling pathway"/>
    <property type="evidence" value="ECO:0007669"/>
    <property type="project" value="InterPro"/>
</dbReference>
<evidence type="ECO:0000256" key="6">
    <source>
        <dbReference type="ARBA" id="ARBA00023188"/>
    </source>
</evidence>
<evidence type="ECO:0000256" key="8">
    <source>
        <dbReference type="PIRSR" id="PIRSR008129-1"/>
    </source>
</evidence>
<dbReference type="Pfam" id="PF05806">
    <property type="entry name" value="Noggin"/>
    <property type="match status" value="1"/>
</dbReference>
<evidence type="ECO:0000256" key="1">
    <source>
        <dbReference type="ARBA" id="ARBA00004613"/>
    </source>
</evidence>
<feature type="region of interest" description="Disordered" evidence="9">
    <location>
        <begin position="79"/>
        <end position="100"/>
    </location>
</feature>
<feature type="region of interest" description="Disordered" evidence="9">
    <location>
        <begin position="29"/>
        <end position="56"/>
    </location>
</feature>
<reference evidence="11" key="1">
    <citation type="submission" date="2025-08" db="UniProtKB">
        <authorList>
            <consortium name="Ensembl"/>
        </authorList>
    </citation>
    <scope>IDENTIFICATION</scope>
</reference>
<dbReference type="InterPro" id="IPR029034">
    <property type="entry name" value="Cystine-knot_cytokine"/>
</dbReference>
<proteinExistence type="inferred from homology"/>
<evidence type="ECO:0000313" key="12">
    <source>
        <dbReference type="Proteomes" id="UP000694388"/>
    </source>
</evidence>
<keyword evidence="7" id="KW-0221">Differentiation</keyword>
<evidence type="ECO:0000256" key="4">
    <source>
        <dbReference type="ARBA" id="ARBA00022525"/>
    </source>
</evidence>
<dbReference type="Ensembl" id="ENSEBUT00000015931.1">
    <property type="protein sequence ID" value="ENSEBUP00000015355.1"/>
    <property type="gene ID" value="ENSEBUG00000009683.1"/>
</dbReference>
<dbReference type="SUPFAM" id="SSF57501">
    <property type="entry name" value="Cystine-knot cytokines"/>
    <property type="match status" value="1"/>
</dbReference>
<protein>
    <recommendedName>
        <fullName evidence="7">Noggin</fullName>
    </recommendedName>
</protein>
<keyword evidence="8" id="KW-1015">Disulfide bond</keyword>
<dbReference type="PIRSF" id="PIRSF008129">
    <property type="entry name" value="Noggin"/>
    <property type="match status" value="1"/>
</dbReference>